<sequence>MIYSYLNNYNLKLFFYYLNKKNYYIKNIKKINFSIKSFNKLNLINNTNYLDYSFKSYDSLKNKFFLNTSSNKTSIFNINTTVSNDSDFLLNGNYVINSSAINSLSSVNFYKELIIFNFILTFIKIWEFYKIILMVWYLNNK</sequence>
<dbReference type="EMBL" id="MG272262">
    <property type="protein sequence ID" value="AXJ93339.1"/>
    <property type="molecule type" value="Genomic_DNA"/>
</dbReference>
<feature type="transmembrane region" description="Helical" evidence="1">
    <location>
        <begin position="113"/>
        <end position="138"/>
    </location>
</feature>
<organism evidence="2">
    <name type="scientific">Uronema marinum</name>
    <name type="common">Marine ciliate</name>
    <dbReference type="NCBI Taxonomy" id="35107"/>
    <lineage>
        <taxon>Eukaryota</taxon>
        <taxon>Sar</taxon>
        <taxon>Alveolata</taxon>
        <taxon>Ciliophora</taxon>
        <taxon>Intramacronucleata</taxon>
        <taxon>Oligohymenophorea</taxon>
        <taxon>Scuticociliatia</taxon>
        <taxon>Philasterida</taxon>
        <taxon>Uronematidae</taxon>
        <taxon>Uronema</taxon>
    </lineage>
</organism>
<dbReference type="RefSeq" id="YP_009512647.1">
    <property type="nucleotide sequence ID" value="NC_039174.1"/>
</dbReference>
<dbReference type="GeneID" id="37625953"/>
<dbReference type="AlphaFoldDB" id="A0A345WJU6"/>
<protein>
    <submittedName>
        <fullName evidence="2">Uncharacterized protein</fullName>
    </submittedName>
</protein>
<geneLocation type="mitochondrion" evidence="2"/>
<keyword evidence="2" id="KW-0496">Mitochondrion</keyword>
<reference evidence="2" key="1">
    <citation type="submission" date="2017-10" db="EMBL/GenBank/DDBJ databases">
        <authorList>
            <person name="Banno H."/>
            <person name="Chua N.-H."/>
        </authorList>
    </citation>
    <scope>NUCLEOTIDE SEQUENCE</scope>
</reference>
<gene>
    <name evidence="2" type="primary">orf141</name>
</gene>
<keyword evidence="1" id="KW-0472">Membrane</keyword>
<accession>A0A345WJU6</accession>
<evidence type="ECO:0000256" key="1">
    <source>
        <dbReference type="SAM" id="Phobius"/>
    </source>
</evidence>
<evidence type="ECO:0000313" key="2">
    <source>
        <dbReference type="EMBL" id="AXJ93339.1"/>
    </source>
</evidence>
<keyword evidence="1" id="KW-0812">Transmembrane</keyword>
<proteinExistence type="predicted"/>
<keyword evidence="1" id="KW-1133">Transmembrane helix</keyword>
<name>A0A345WJU6_UROMR</name>
<reference evidence="2" key="2">
    <citation type="journal article" date="2018" name="Mitochondrial DNA Part B Resour">
        <title>Uronema marinum mitochondrion, complete genome.</title>
        <authorList>
            <person name="Li R."/>
            <person name="Gao Y."/>
            <person name="Hou Y."/>
            <person name="Ye S."/>
            <person name="Wang L."/>
            <person name="Sun J."/>
            <person name="Li Q."/>
        </authorList>
    </citation>
    <scope>NUCLEOTIDE SEQUENCE</scope>
</reference>